<evidence type="ECO:0000313" key="3">
    <source>
        <dbReference type="EMBL" id="KAK5991278.1"/>
    </source>
</evidence>
<evidence type="ECO:0000259" key="2">
    <source>
        <dbReference type="Pfam" id="PF26640"/>
    </source>
</evidence>
<dbReference type="EMBL" id="JAVFKD010000014">
    <property type="protein sequence ID" value="KAK5991278.1"/>
    <property type="molecule type" value="Genomic_DNA"/>
</dbReference>
<comment type="caution">
    <text evidence="3">The sequence shown here is derived from an EMBL/GenBank/DDBJ whole genome shotgun (WGS) entry which is preliminary data.</text>
</comment>
<dbReference type="PANTHER" id="PTHR10622:SF10">
    <property type="entry name" value="HET DOMAIN-CONTAINING PROTEIN"/>
    <property type="match status" value="1"/>
</dbReference>
<sequence length="503" mass="57492">MATQKDAYHRIRGVCHQAIIDGLDWVWVDSCCIDKRSSAELSEAINSMYQWYWDAQNCYVYLSDVPANVNVNNINGEFFLSRWFTRGWTLQELLAPNTVDFYSQDWVQIGTKAGLLQQLSSITKIKQLCLATRELVRSMSVATRMSWAAHRETSRPEDMSYCLMGIFRVNMPLLYGEGDTKAFLRLQEEIMKQSDDQSLFAWYDDAIPSDNPSALFFSGLLAVSPRKFALSGSINSYSDWEDRPPYQLTNRGLQISLPMTPVETAPNGGVFLATLHCSPDLESSEFVGIYLMSMSGYQTYARVYADRCVRVRDRGYVEEIYVKQQHPLYIAQAVPNPQTSKLHQPSMPRLLPYHVIQVQDGEMLSGYTIDQVVMSSRDQRHPPRKFPPTFIPGIHTYEADHIPRTVAFTVPKSAERFAGAVILSKGTDILLLSLGSRGEREFGFSLEKLSGDKLRHLRFEVLEREFRPLLWEAGEVKECGIRMRQSGRVQDDTQYCLVEFEEI</sequence>
<name>A0ABR0SGJ6_9HYPO</name>
<reference evidence="3 4" key="1">
    <citation type="submission" date="2024-01" db="EMBL/GenBank/DDBJ databases">
        <title>Complete genome of Cladobotryum mycophilum ATHUM6906.</title>
        <authorList>
            <person name="Christinaki A.C."/>
            <person name="Myridakis A.I."/>
            <person name="Kouvelis V.N."/>
        </authorList>
    </citation>
    <scope>NUCLEOTIDE SEQUENCE [LARGE SCALE GENOMIC DNA]</scope>
    <source>
        <strain evidence="3 4">ATHUM6906</strain>
    </source>
</reference>
<proteinExistence type="predicted"/>
<organism evidence="3 4">
    <name type="scientific">Cladobotryum mycophilum</name>
    <dbReference type="NCBI Taxonomy" id="491253"/>
    <lineage>
        <taxon>Eukaryota</taxon>
        <taxon>Fungi</taxon>
        <taxon>Dikarya</taxon>
        <taxon>Ascomycota</taxon>
        <taxon>Pezizomycotina</taxon>
        <taxon>Sordariomycetes</taxon>
        <taxon>Hypocreomycetidae</taxon>
        <taxon>Hypocreales</taxon>
        <taxon>Hypocreaceae</taxon>
        <taxon>Cladobotryum</taxon>
    </lineage>
</organism>
<protein>
    <submittedName>
        <fullName evidence="3">Vegetative incompatibility protein HET-E-1</fullName>
    </submittedName>
</protein>
<gene>
    <name evidence="3" type="ORF">PT974_09558</name>
</gene>
<feature type="domain" description="DUF8212" evidence="2">
    <location>
        <begin position="181"/>
        <end position="205"/>
    </location>
</feature>
<dbReference type="Proteomes" id="UP001338125">
    <property type="component" value="Unassembled WGS sequence"/>
</dbReference>
<dbReference type="InterPro" id="IPR058525">
    <property type="entry name" value="DUF8212"/>
</dbReference>
<dbReference type="PANTHER" id="PTHR10622">
    <property type="entry name" value="HET DOMAIN-CONTAINING PROTEIN"/>
    <property type="match status" value="1"/>
</dbReference>
<evidence type="ECO:0000313" key="4">
    <source>
        <dbReference type="Proteomes" id="UP001338125"/>
    </source>
</evidence>
<dbReference type="InterPro" id="IPR010730">
    <property type="entry name" value="HET"/>
</dbReference>
<dbReference type="Pfam" id="PF06985">
    <property type="entry name" value="HET"/>
    <property type="match status" value="1"/>
</dbReference>
<feature type="domain" description="Heterokaryon incompatibility" evidence="1">
    <location>
        <begin position="21"/>
        <end position="65"/>
    </location>
</feature>
<accession>A0ABR0SGJ6</accession>
<dbReference type="Pfam" id="PF26640">
    <property type="entry name" value="DUF8212"/>
    <property type="match status" value="1"/>
</dbReference>
<keyword evidence="4" id="KW-1185">Reference proteome</keyword>
<evidence type="ECO:0000259" key="1">
    <source>
        <dbReference type="Pfam" id="PF06985"/>
    </source>
</evidence>